<feature type="non-terminal residue" evidence="3">
    <location>
        <position position="1"/>
    </location>
</feature>
<dbReference type="GO" id="GO:0007059">
    <property type="term" value="P:chromosome segregation"/>
    <property type="evidence" value="ECO:0007669"/>
    <property type="project" value="InterPro"/>
</dbReference>
<sequence>EKQKAELRDCCEDVSINDVQNKVNPVGQKKRCSSTNPDSAPPQKSPRTDSLSSSTPRTNTEQAEIDTQKMQIEDPEKLISPTAQTKSWRRATITRRSLPAPPNAYQALCRSISTSLSNQERLEKLLEASMKLALERTQTILQSVPEASIETFKKQVEYIQTEGSSLATHIPNDSHKPQSILPSSSEPAVKKAMKNVQKAIERLSSESESWDALLIKHQKKAEELERKLQRGQEIDIQLNSTSMAQSAQYPLIQSKPDYHGILCRQRPTIHAMAAIMDTQCKVV</sequence>
<proteinExistence type="predicted"/>
<evidence type="ECO:0000313" key="3">
    <source>
        <dbReference type="EMBL" id="SBP38154.1"/>
    </source>
</evidence>
<reference evidence="3" key="1">
    <citation type="submission" date="2016-05" db="EMBL/GenBank/DDBJ databases">
        <authorList>
            <person name="Lavstsen T."/>
            <person name="Jespersen J.S."/>
        </authorList>
    </citation>
    <scope>NUCLEOTIDE SEQUENCE</scope>
    <source>
        <tissue evidence="3">Brain</tissue>
    </source>
</reference>
<evidence type="ECO:0000256" key="2">
    <source>
        <dbReference type="SAM" id="MobiDB-lite"/>
    </source>
</evidence>
<feature type="coiled-coil region" evidence="1">
    <location>
        <begin position="207"/>
        <end position="234"/>
    </location>
</feature>
<feature type="region of interest" description="Disordered" evidence="2">
    <location>
        <begin position="21"/>
        <end position="68"/>
    </location>
</feature>
<evidence type="ECO:0000256" key="1">
    <source>
        <dbReference type="SAM" id="Coils"/>
    </source>
</evidence>
<dbReference type="InterPro" id="IPR013218">
    <property type="entry name" value="Dsn1/Mis13"/>
</dbReference>
<feature type="non-terminal residue" evidence="3">
    <location>
        <position position="283"/>
    </location>
</feature>
<gene>
    <name evidence="3" type="primary">DSN1</name>
</gene>
<dbReference type="GO" id="GO:0000444">
    <property type="term" value="C:MIS12/MIND type complex"/>
    <property type="evidence" value="ECO:0007669"/>
    <property type="project" value="InterPro"/>
</dbReference>
<protein>
    <submittedName>
        <fullName evidence="3">DSN1, MIND kinetochore complex component, homolog</fullName>
    </submittedName>
</protein>
<dbReference type="EMBL" id="HADX01015922">
    <property type="protein sequence ID" value="SBP38154.1"/>
    <property type="molecule type" value="Transcribed_RNA"/>
</dbReference>
<dbReference type="AlphaFoldDB" id="A0A1A7Z6G9"/>
<dbReference type="PANTHER" id="PTHR14778">
    <property type="entry name" value="KINETOCHORE-ASSOCIATED PROTEIN DSN1 HOMOLOG"/>
    <property type="match status" value="1"/>
</dbReference>
<name>A0A1A7Z6G9_9TELE</name>
<dbReference type="GO" id="GO:0051301">
    <property type="term" value="P:cell division"/>
    <property type="evidence" value="ECO:0007669"/>
    <property type="project" value="InterPro"/>
</dbReference>
<organism evidence="3">
    <name type="scientific">Iconisemion striatum</name>
    <dbReference type="NCBI Taxonomy" id="60296"/>
    <lineage>
        <taxon>Eukaryota</taxon>
        <taxon>Metazoa</taxon>
        <taxon>Chordata</taxon>
        <taxon>Craniata</taxon>
        <taxon>Vertebrata</taxon>
        <taxon>Euteleostomi</taxon>
        <taxon>Actinopterygii</taxon>
        <taxon>Neopterygii</taxon>
        <taxon>Teleostei</taxon>
        <taxon>Neoteleostei</taxon>
        <taxon>Acanthomorphata</taxon>
        <taxon>Ovalentaria</taxon>
        <taxon>Atherinomorphae</taxon>
        <taxon>Cyprinodontiformes</taxon>
        <taxon>Nothobranchiidae</taxon>
        <taxon>Iconisemion</taxon>
    </lineage>
</organism>
<dbReference type="PANTHER" id="PTHR14778:SF2">
    <property type="entry name" value="KINETOCHORE-ASSOCIATED PROTEIN DSN1 HOMOLOG"/>
    <property type="match status" value="1"/>
</dbReference>
<accession>A0A1A7Z6G9</accession>
<feature type="compositionally biased region" description="Polar residues" evidence="2">
    <location>
        <begin position="48"/>
        <end position="62"/>
    </location>
</feature>
<reference evidence="3" key="2">
    <citation type="submission" date="2016-06" db="EMBL/GenBank/DDBJ databases">
        <title>The genome of a short-lived fish provides insights into sex chromosome evolution and the genetic control of aging.</title>
        <authorList>
            <person name="Reichwald K."/>
            <person name="Felder M."/>
            <person name="Petzold A."/>
            <person name="Koch P."/>
            <person name="Groth M."/>
            <person name="Platzer M."/>
        </authorList>
    </citation>
    <scope>NUCLEOTIDE SEQUENCE</scope>
    <source>
        <tissue evidence="3">Brain</tissue>
    </source>
</reference>
<keyword evidence="1" id="KW-0175">Coiled coil</keyword>